<evidence type="ECO:0000313" key="2">
    <source>
        <dbReference type="Proteomes" id="UP000248329"/>
    </source>
</evidence>
<proteinExistence type="predicted"/>
<dbReference type="Proteomes" id="UP000248329">
    <property type="component" value="Unassembled WGS sequence"/>
</dbReference>
<reference evidence="1" key="1">
    <citation type="submission" date="2018-01" db="EMBL/GenBank/DDBJ databases">
        <authorList>
            <person name="Krukenberg V."/>
        </authorList>
    </citation>
    <scope>NUCLEOTIDE SEQUENCE</scope>
    <source>
        <strain evidence="1">E20ANME2</strain>
    </source>
</reference>
<accession>A0AC61L573</accession>
<gene>
    <name evidence="1" type="ORF">C4B59_03135</name>
</gene>
<comment type="caution">
    <text evidence="1">The sequence shown here is derived from an EMBL/GenBank/DDBJ whole genome shotgun (WGS) entry which is preliminary data.</text>
</comment>
<organism evidence="1 2">
    <name type="scientific">Candidatus Methanogaster sp</name>
    <dbReference type="NCBI Taxonomy" id="3386292"/>
    <lineage>
        <taxon>Archaea</taxon>
        <taxon>Methanobacteriati</taxon>
        <taxon>Methanobacteriota</taxon>
        <taxon>Stenosarchaea group</taxon>
        <taxon>Methanomicrobia</taxon>
        <taxon>Methanosarcinales</taxon>
        <taxon>ANME-2 cluster</taxon>
        <taxon>Candidatus Methanogasteraceae</taxon>
        <taxon>Candidatus Methanogaster</taxon>
    </lineage>
</organism>
<dbReference type="EMBL" id="PQXF01000004">
    <property type="protein sequence ID" value="PXF61559.1"/>
    <property type="molecule type" value="Genomic_DNA"/>
</dbReference>
<protein>
    <submittedName>
        <fullName evidence="1">Uncharacterized protein</fullName>
    </submittedName>
</protein>
<evidence type="ECO:0000313" key="1">
    <source>
        <dbReference type="EMBL" id="PXF61559.1"/>
    </source>
</evidence>
<sequence length="62" mass="6950">MFIQEVADDASFFLCDRDIEPFGQIAKPPIDLGMINLDIQFGESFSYLVSSIMIFPLPLGHV</sequence>
<name>A0AC61L573_9EURY</name>